<evidence type="ECO:0000313" key="3">
    <source>
        <dbReference type="Proteomes" id="UP000198597"/>
    </source>
</evidence>
<keyword evidence="3" id="KW-1185">Reference proteome</keyword>
<dbReference type="Pfam" id="PF12680">
    <property type="entry name" value="SnoaL_2"/>
    <property type="match status" value="1"/>
</dbReference>
<dbReference type="AlphaFoldDB" id="A0A1H0Q4V2"/>
<accession>A0A1H0Q4V2</accession>
<dbReference type="OrthoDB" id="4203328at2"/>
<name>A0A1H0Q4V2_9CLOT</name>
<dbReference type="RefSeq" id="WP_089966958.1">
    <property type="nucleotide sequence ID" value="NZ_FNJM01000002.1"/>
</dbReference>
<feature type="domain" description="SnoaL-like" evidence="1">
    <location>
        <begin position="8"/>
        <end position="108"/>
    </location>
</feature>
<proteinExistence type="predicted"/>
<dbReference type="STRING" id="94869.SAMN04488529_102211"/>
<dbReference type="Gene3D" id="3.10.450.50">
    <property type="match status" value="1"/>
</dbReference>
<evidence type="ECO:0000313" key="2">
    <source>
        <dbReference type="EMBL" id="SDP12403.1"/>
    </source>
</evidence>
<dbReference type="SUPFAM" id="SSF54427">
    <property type="entry name" value="NTF2-like"/>
    <property type="match status" value="1"/>
</dbReference>
<dbReference type="InterPro" id="IPR032710">
    <property type="entry name" value="NTF2-like_dom_sf"/>
</dbReference>
<reference evidence="2 3" key="1">
    <citation type="submission" date="2016-10" db="EMBL/GenBank/DDBJ databases">
        <authorList>
            <person name="de Groot N.N."/>
        </authorList>
    </citation>
    <scope>NUCLEOTIDE SEQUENCE [LARGE SCALE GENOMIC DNA]</scope>
    <source>
        <strain evidence="2 3">DSM 12272</strain>
    </source>
</reference>
<gene>
    <name evidence="2" type="ORF">SAMN04488529_102211</name>
</gene>
<organism evidence="2 3">
    <name type="scientific">Clostridium gasigenes</name>
    <dbReference type="NCBI Taxonomy" id="94869"/>
    <lineage>
        <taxon>Bacteria</taxon>
        <taxon>Bacillati</taxon>
        <taxon>Bacillota</taxon>
        <taxon>Clostridia</taxon>
        <taxon>Eubacteriales</taxon>
        <taxon>Clostridiaceae</taxon>
        <taxon>Clostridium</taxon>
    </lineage>
</organism>
<dbReference type="Proteomes" id="UP000198597">
    <property type="component" value="Unassembled WGS sequence"/>
</dbReference>
<dbReference type="EMBL" id="FNJM01000002">
    <property type="protein sequence ID" value="SDP12403.1"/>
    <property type="molecule type" value="Genomic_DNA"/>
</dbReference>
<dbReference type="InterPro" id="IPR037401">
    <property type="entry name" value="SnoaL-like"/>
</dbReference>
<protein>
    <recommendedName>
        <fullName evidence="1">SnoaL-like domain-containing protein</fullName>
    </recommendedName>
</protein>
<evidence type="ECO:0000259" key="1">
    <source>
        <dbReference type="Pfam" id="PF12680"/>
    </source>
</evidence>
<sequence length="136" mass="16411">MDKKEKIVRDYFKGWIDNDKSIIERYFCENALYIESWGPAYKGIKELKLWFEDWNINSKVLIWKIEEYIVLDKRIICEWYFKYKHKEEINEFNGVSLIDFDDNNKIVKVKEFMSVLPIRHPYGVDVSIKGGVCNKD</sequence>